<protein>
    <submittedName>
        <fullName evidence="7">Tetratricopeptide repeat protein</fullName>
    </submittedName>
</protein>
<feature type="coiled-coil region" evidence="4">
    <location>
        <begin position="335"/>
        <end position="418"/>
    </location>
</feature>
<keyword evidence="4" id="KW-0175">Coiled coil</keyword>
<feature type="repeat" description="TPR" evidence="3">
    <location>
        <begin position="599"/>
        <end position="632"/>
    </location>
</feature>
<feature type="compositionally biased region" description="Low complexity" evidence="5">
    <location>
        <begin position="103"/>
        <end position="119"/>
    </location>
</feature>
<dbReference type="EMBL" id="JBHSMQ010000006">
    <property type="protein sequence ID" value="MFC5456671.1"/>
    <property type="molecule type" value="Genomic_DNA"/>
</dbReference>
<accession>A0ABW0KUI1</accession>
<dbReference type="Proteomes" id="UP001596052">
    <property type="component" value="Unassembled WGS sequence"/>
</dbReference>
<keyword evidence="8" id="KW-1185">Reference proteome</keyword>
<evidence type="ECO:0000256" key="2">
    <source>
        <dbReference type="ARBA" id="ARBA00022803"/>
    </source>
</evidence>
<dbReference type="SMART" id="SM00028">
    <property type="entry name" value="TPR"/>
    <property type="match status" value="5"/>
</dbReference>
<evidence type="ECO:0000256" key="3">
    <source>
        <dbReference type="PROSITE-ProRule" id="PRU00339"/>
    </source>
</evidence>
<evidence type="ECO:0000313" key="8">
    <source>
        <dbReference type="Proteomes" id="UP001596052"/>
    </source>
</evidence>
<feature type="signal peptide" evidence="6">
    <location>
        <begin position="1"/>
        <end position="23"/>
    </location>
</feature>
<dbReference type="Gene3D" id="1.25.40.10">
    <property type="entry name" value="Tetratricopeptide repeat domain"/>
    <property type="match status" value="2"/>
</dbReference>
<dbReference type="Gene3D" id="1.10.287.1490">
    <property type="match status" value="1"/>
</dbReference>
<dbReference type="PROSITE" id="PS50005">
    <property type="entry name" value="TPR"/>
    <property type="match status" value="2"/>
</dbReference>
<name>A0ABW0KUI1_9BACT</name>
<dbReference type="InterPro" id="IPR051012">
    <property type="entry name" value="CellSynth/LPSAsmb/PSIAsmb"/>
</dbReference>
<feature type="chain" id="PRO_5045102833" evidence="6">
    <location>
        <begin position="24"/>
        <end position="718"/>
    </location>
</feature>
<dbReference type="InterPro" id="IPR019734">
    <property type="entry name" value="TPR_rpt"/>
</dbReference>
<comment type="caution">
    <text evidence="7">The sequence shown here is derived from an EMBL/GenBank/DDBJ whole genome shotgun (WGS) entry which is preliminary data.</text>
</comment>
<dbReference type="RefSeq" id="WP_377169141.1">
    <property type="nucleotide sequence ID" value="NZ_JBHSMQ010000006.1"/>
</dbReference>
<keyword evidence="2 3" id="KW-0802">TPR repeat</keyword>
<evidence type="ECO:0000256" key="1">
    <source>
        <dbReference type="ARBA" id="ARBA00022737"/>
    </source>
</evidence>
<evidence type="ECO:0000256" key="5">
    <source>
        <dbReference type="SAM" id="MobiDB-lite"/>
    </source>
</evidence>
<feature type="region of interest" description="Disordered" evidence="5">
    <location>
        <begin position="98"/>
        <end position="119"/>
    </location>
</feature>
<proteinExistence type="predicted"/>
<gene>
    <name evidence="7" type="ORF">ACFQDI_17530</name>
</gene>
<dbReference type="Pfam" id="PF14559">
    <property type="entry name" value="TPR_19"/>
    <property type="match status" value="1"/>
</dbReference>
<dbReference type="SUPFAM" id="SSF48452">
    <property type="entry name" value="TPR-like"/>
    <property type="match status" value="1"/>
</dbReference>
<dbReference type="PANTHER" id="PTHR45586:SF1">
    <property type="entry name" value="LIPOPOLYSACCHARIDE ASSEMBLY PROTEIN B"/>
    <property type="match status" value="1"/>
</dbReference>
<reference evidence="8" key="1">
    <citation type="journal article" date="2019" name="Int. J. Syst. Evol. Microbiol.">
        <title>The Global Catalogue of Microorganisms (GCM) 10K type strain sequencing project: providing services to taxonomists for standard genome sequencing and annotation.</title>
        <authorList>
            <consortium name="The Broad Institute Genomics Platform"/>
            <consortium name="The Broad Institute Genome Sequencing Center for Infectious Disease"/>
            <person name="Wu L."/>
            <person name="Ma J."/>
        </authorList>
    </citation>
    <scope>NUCLEOTIDE SEQUENCE [LARGE SCALE GENOMIC DNA]</scope>
    <source>
        <strain evidence="8">CGMCC 4.1469</strain>
    </source>
</reference>
<evidence type="ECO:0000313" key="7">
    <source>
        <dbReference type="EMBL" id="MFC5456671.1"/>
    </source>
</evidence>
<sequence length="718" mass="79248">MNRPFYVLTLLAALVLATPVTHAQSVDTSSEVADQYFRGFVLNNEAASLEAAGDYTLAQTKFKQAGEIMDSIARNYPTWQPEMRAARQHKIQDALTRLQSRSAQAQAQAQAQAPAATPAPAPAAAAAPVMPAATIPTPGALAQPAVTMPTTPGSLPSLSDLLSQWEQMHKQRVLELEAKNNQQQIDLGKWQNWYQWASGEITTARQQNDTLGKKAAALEQSILAMGRDVEEGRAAQTQLAKLMEEKMAVDLEMRKNAQKLTAAEAAAKEASQKLAEASTQMAAVQQERDKILGERDKIVKERDDAVKQREVAVKERDAASARSLGLQAEVDDLKKKTGNAAMQRLIAENERLKKEVAEAQKQVETLKADVGRKDQEIAALRGQLTGLQGQLAELRKESAAYQTQVAELTKQLKEVQNGMGGKMAATPELTQENEMLRGIIMRQLRTQHRQQAAKDLMIAELQKMESASSELVKQVEEMKNARMILTPEEEKLFSDPVVRELLGPKGVQATLIANASPDSDKKAAPPAPTSVEKLISQANEAYMNKDFENAAKLYQDSLRAEPKNVTALIGLGITRQRENKHADAEVSLQKALAYDPTNEPAAFALGVTYFKQERWKDAMTYFEKSLAKRPDNASGRHYLGIIATKLNLIERAEREFKTALAIDPAYGEAHFNLAVLYITWDPPQWDKAREEYGEAIKKGVRPDKNLEKLLEGGKVSQR</sequence>
<feature type="repeat" description="TPR" evidence="3">
    <location>
        <begin position="565"/>
        <end position="598"/>
    </location>
</feature>
<dbReference type="PANTHER" id="PTHR45586">
    <property type="entry name" value="TPR REPEAT-CONTAINING PROTEIN PA4667"/>
    <property type="match status" value="1"/>
</dbReference>
<organism evidence="7 8">
    <name type="scientific">Prosthecobacter fluviatilis</name>
    <dbReference type="NCBI Taxonomy" id="445931"/>
    <lineage>
        <taxon>Bacteria</taxon>
        <taxon>Pseudomonadati</taxon>
        <taxon>Verrucomicrobiota</taxon>
        <taxon>Verrucomicrobiia</taxon>
        <taxon>Verrucomicrobiales</taxon>
        <taxon>Verrucomicrobiaceae</taxon>
        <taxon>Prosthecobacter</taxon>
    </lineage>
</organism>
<evidence type="ECO:0000256" key="4">
    <source>
        <dbReference type="SAM" id="Coils"/>
    </source>
</evidence>
<dbReference type="InterPro" id="IPR011990">
    <property type="entry name" value="TPR-like_helical_dom_sf"/>
</dbReference>
<keyword evidence="6" id="KW-0732">Signal</keyword>
<evidence type="ECO:0000256" key="6">
    <source>
        <dbReference type="SAM" id="SignalP"/>
    </source>
</evidence>
<keyword evidence="1" id="KW-0677">Repeat</keyword>
<feature type="coiled-coil region" evidence="4">
    <location>
        <begin position="253"/>
        <end position="294"/>
    </location>
</feature>